<proteinExistence type="predicted"/>
<evidence type="ECO:0000313" key="4">
    <source>
        <dbReference type="Proteomes" id="UP000054937"/>
    </source>
</evidence>
<keyword evidence="4" id="KW-1185">Reference proteome</keyword>
<keyword evidence="1" id="KW-0175">Coiled coil</keyword>
<feature type="region of interest" description="Disordered" evidence="2">
    <location>
        <begin position="256"/>
        <end position="282"/>
    </location>
</feature>
<organism evidence="3 4">
    <name type="scientific">Pseudocohnilembus persalinus</name>
    <name type="common">Ciliate</name>
    <dbReference type="NCBI Taxonomy" id="266149"/>
    <lineage>
        <taxon>Eukaryota</taxon>
        <taxon>Sar</taxon>
        <taxon>Alveolata</taxon>
        <taxon>Ciliophora</taxon>
        <taxon>Intramacronucleata</taxon>
        <taxon>Oligohymenophorea</taxon>
        <taxon>Scuticociliatia</taxon>
        <taxon>Philasterida</taxon>
        <taxon>Pseudocohnilembidae</taxon>
        <taxon>Pseudocohnilembus</taxon>
    </lineage>
</organism>
<sequence>MINNRIKRQGNQQFKQRARKQKIKRGTNRQINQRKLNRKEEMIKLLNSKVDGQGVQHECIESQQRDIVNLKEQIKKIKGESNSKDRALKNLRDKIEELEYNQTYRDGQMQLQQQEELERNAEFEKIKRLLLVVKRVFSENLKEIQKGQNQVLKTTQKKKAQQVVERYQDSMKILNMDEKEINQFITPQASQNILIKNEGDLEQQLFGSEEYNKLIENSRALDNIEALDLDDININQIYEILDQVIDQRIQQEKQNVNRKSQKQIKLQQQNQKQKKQKEIVSE</sequence>
<evidence type="ECO:0000313" key="3">
    <source>
        <dbReference type="EMBL" id="KRX08065.1"/>
    </source>
</evidence>
<feature type="coiled-coil region" evidence="1">
    <location>
        <begin position="60"/>
        <end position="101"/>
    </location>
</feature>
<dbReference type="InParanoid" id="A0A0V0R0S2"/>
<protein>
    <submittedName>
        <fullName evidence="3">Uncharacterized protein</fullName>
    </submittedName>
</protein>
<feature type="compositionally biased region" description="Basic residues" evidence="2">
    <location>
        <begin position="16"/>
        <end position="27"/>
    </location>
</feature>
<reference evidence="3 4" key="1">
    <citation type="journal article" date="2015" name="Sci. Rep.">
        <title>Genome of the facultative scuticociliatosis pathogen Pseudocohnilembus persalinus provides insight into its virulence through horizontal gene transfer.</title>
        <authorList>
            <person name="Xiong J."/>
            <person name="Wang G."/>
            <person name="Cheng J."/>
            <person name="Tian M."/>
            <person name="Pan X."/>
            <person name="Warren A."/>
            <person name="Jiang C."/>
            <person name="Yuan D."/>
            <person name="Miao W."/>
        </authorList>
    </citation>
    <scope>NUCLEOTIDE SEQUENCE [LARGE SCALE GENOMIC DNA]</scope>
    <source>
        <strain evidence="3">36N120E</strain>
    </source>
</reference>
<dbReference type="AlphaFoldDB" id="A0A0V0R0S2"/>
<feature type="region of interest" description="Disordered" evidence="2">
    <location>
        <begin position="1"/>
        <end position="27"/>
    </location>
</feature>
<dbReference type="EMBL" id="LDAU01000075">
    <property type="protein sequence ID" value="KRX08065.1"/>
    <property type="molecule type" value="Genomic_DNA"/>
</dbReference>
<evidence type="ECO:0000256" key="1">
    <source>
        <dbReference type="SAM" id="Coils"/>
    </source>
</evidence>
<name>A0A0V0R0S2_PSEPJ</name>
<comment type="caution">
    <text evidence="3">The sequence shown here is derived from an EMBL/GenBank/DDBJ whole genome shotgun (WGS) entry which is preliminary data.</text>
</comment>
<gene>
    <name evidence="3" type="ORF">PPERSA_02197</name>
</gene>
<dbReference type="Proteomes" id="UP000054937">
    <property type="component" value="Unassembled WGS sequence"/>
</dbReference>
<accession>A0A0V0R0S2</accession>
<evidence type="ECO:0000256" key="2">
    <source>
        <dbReference type="SAM" id="MobiDB-lite"/>
    </source>
</evidence>